<evidence type="ECO:0000313" key="1">
    <source>
        <dbReference type="EMBL" id="MBW4544617.1"/>
    </source>
</evidence>
<dbReference type="Proteomes" id="UP000753908">
    <property type="component" value="Unassembled WGS sequence"/>
</dbReference>
<evidence type="ECO:0000313" key="2">
    <source>
        <dbReference type="Proteomes" id="UP000753908"/>
    </source>
</evidence>
<organism evidence="1 2">
    <name type="scientific">Symplocastrum torsivum CPER-KK1</name>
    <dbReference type="NCBI Taxonomy" id="450513"/>
    <lineage>
        <taxon>Bacteria</taxon>
        <taxon>Bacillati</taxon>
        <taxon>Cyanobacteriota</taxon>
        <taxon>Cyanophyceae</taxon>
        <taxon>Oscillatoriophycideae</taxon>
        <taxon>Oscillatoriales</taxon>
        <taxon>Microcoleaceae</taxon>
        <taxon>Symplocastrum</taxon>
    </lineage>
</organism>
<sequence>MYSDRLVSDRTLINFHQFRKASARGSAIAFFTTCYDMPKAVSLGATISA</sequence>
<comment type="caution">
    <text evidence="1">The sequence shown here is derived from an EMBL/GenBank/DDBJ whole genome shotgun (WGS) entry which is preliminary data.</text>
</comment>
<name>A0A951U9A4_9CYAN</name>
<proteinExistence type="predicted"/>
<accession>A0A951U9A4</accession>
<dbReference type="AlphaFoldDB" id="A0A951U9A4"/>
<protein>
    <submittedName>
        <fullName evidence="1">Uncharacterized protein</fullName>
    </submittedName>
</protein>
<reference evidence="1" key="1">
    <citation type="submission" date="2021-05" db="EMBL/GenBank/DDBJ databases">
        <authorList>
            <person name="Pietrasiak N."/>
            <person name="Ward R."/>
            <person name="Stajich J.E."/>
            <person name="Kurbessoian T."/>
        </authorList>
    </citation>
    <scope>NUCLEOTIDE SEQUENCE</scope>
    <source>
        <strain evidence="1">CPER-KK1</strain>
    </source>
</reference>
<reference evidence="1" key="2">
    <citation type="journal article" date="2022" name="Microbiol. Resour. Announc.">
        <title>Metagenome Sequencing to Explore Phylogenomics of Terrestrial Cyanobacteria.</title>
        <authorList>
            <person name="Ward R.D."/>
            <person name="Stajich J.E."/>
            <person name="Johansen J.R."/>
            <person name="Huntemann M."/>
            <person name="Clum A."/>
            <person name="Foster B."/>
            <person name="Foster B."/>
            <person name="Roux S."/>
            <person name="Palaniappan K."/>
            <person name="Varghese N."/>
            <person name="Mukherjee S."/>
            <person name="Reddy T.B.K."/>
            <person name="Daum C."/>
            <person name="Copeland A."/>
            <person name="Chen I.A."/>
            <person name="Ivanova N.N."/>
            <person name="Kyrpides N.C."/>
            <person name="Shapiro N."/>
            <person name="Eloe-Fadrosh E.A."/>
            <person name="Pietrasiak N."/>
        </authorList>
    </citation>
    <scope>NUCLEOTIDE SEQUENCE</scope>
    <source>
        <strain evidence="1">CPER-KK1</strain>
    </source>
</reference>
<dbReference type="EMBL" id="JAHHIF010000009">
    <property type="protein sequence ID" value="MBW4544617.1"/>
    <property type="molecule type" value="Genomic_DNA"/>
</dbReference>
<gene>
    <name evidence="1" type="ORF">KME25_09250</name>
</gene>